<name>A0AA38BY73_TAXCH</name>
<protein>
    <submittedName>
        <fullName evidence="2">Uncharacterized protein</fullName>
    </submittedName>
</protein>
<keyword evidence="3" id="KW-1185">Reference proteome</keyword>
<gene>
    <name evidence="2" type="ORF">KI387_034853</name>
</gene>
<proteinExistence type="predicted"/>
<sequence>EDVVFRMGPTSHGGHERGAKGVHFKHHQHFEEDGRGSGPDKTQNEEAGDS</sequence>
<accession>A0AA38BY73</accession>
<evidence type="ECO:0000256" key="1">
    <source>
        <dbReference type="SAM" id="MobiDB-lite"/>
    </source>
</evidence>
<evidence type="ECO:0000313" key="3">
    <source>
        <dbReference type="Proteomes" id="UP000824469"/>
    </source>
</evidence>
<evidence type="ECO:0000313" key="2">
    <source>
        <dbReference type="EMBL" id="KAH9290736.1"/>
    </source>
</evidence>
<feature type="non-terminal residue" evidence="2">
    <location>
        <position position="1"/>
    </location>
</feature>
<feature type="non-terminal residue" evidence="2">
    <location>
        <position position="50"/>
    </location>
</feature>
<reference evidence="2 3" key="1">
    <citation type="journal article" date="2021" name="Nat. Plants">
        <title>The Taxus genome provides insights into paclitaxel biosynthesis.</title>
        <authorList>
            <person name="Xiong X."/>
            <person name="Gou J."/>
            <person name="Liao Q."/>
            <person name="Li Y."/>
            <person name="Zhou Q."/>
            <person name="Bi G."/>
            <person name="Li C."/>
            <person name="Du R."/>
            <person name="Wang X."/>
            <person name="Sun T."/>
            <person name="Guo L."/>
            <person name="Liang H."/>
            <person name="Lu P."/>
            <person name="Wu Y."/>
            <person name="Zhang Z."/>
            <person name="Ro D.K."/>
            <person name="Shang Y."/>
            <person name="Huang S."/>
            <person name="Yan J."/>
        </authorList>
    </citation>
    <scope>NUCLEOTIDE SEQUENCE [LARGE SCALE GENOMIC DNA]</scope>
    <source>
        <strain evidence="2">Ta-2019</strain>
    </source>
</reference>
<dbReference type="AlphaFoldDB" id="A0AA38BY73"/>
<feature type="region of interest" description="Disordered" evidence="1">
    <location>
        <begin position="1"/>
        <end position="50"/>
    </location>
</feature>
<organism evidence="2 3">
    <name type="scientific">Taxus chinensis</name>
    <name type="common">Chinese yew</name>
    <name type="synonym">Taxus wallichiana var. chinensis</name>
    <dbReference type="NCBI Taxonomy" id="29808"/>
    <lineage>
        <taxon>Eukaryota</taxon>
        <taxon>Viridiplantae</taxon>
        <taxon>Streptophyta</taxon>
        <taxon>Embryophyta</taxon>
        <taxon>Tracheophyta</taxon>
        <taxon>Spermatophyta</taxon>
        <taxon>Pinopsida</taxon>
        <taxon>Pinidae</taxon>
        <taxon>Conifers II</taxon>
        <taxon>Cupressales</taxon>
        <taxon>Taxaceae</taxon>
        <taxon>Taxus</taxon>
    </lineage>
</organism>
<comment type="caution">
    <text evidence="2">The sequence shown here is derived from an EMBL/GenBank/DDBJ whole genome shotgun (WGS) entry which is preliminary data.</text>
</comment>
<dbReference type="EMBL" id="JAHRHJ020003813">
    <property type="protein sequence ID" value="KAH9290736.1"/>
    <property type="molecule type" value="Genomic_DNA"/>
</dbReference>
<dbReference type="Proteomes" id="UP000824469">
    <property type="component" value="Unassembled WGS sequence"/>
</dbReference>